<keyword evidence="2" id="KW-1185">Reference proteome</keyword>
<organism evidence="1 2">
    <name type="scientific">Denitrificimonas caeni</name>
    <dbReference type="NCBI Taxonomy" id="521720"/>
    <lineage>
        <taxon>Bacteria</taxon>
        <taxon>Pseudomonadati</taxon>
        <taxon>Pseudomonadota</taxon>
        <taxon>Gammaproteobacteria</taxon>
        <taxon>Pseudomonadales</taxon>
        <taxon>Pseudomonadaceae</taxon>
        <taxon>Denitrificimonas</taxon>
    </lineage>
</organism>
<name>A0AAE9VP12_9GAMM</name>
<gene>
    <name evidence="1" type="ORF">O6P33_11040</name>
</gene>
<dbReference type="EMBL" id="CP114976">
    <property type="protein sequence ID" value="WBE24887.1"/>
    <property type="molecule type" value="Genomic_DNA"/>
</dbReference>
<evidence type="ECO:0000313" key="2">
    <source>
        <dbReference type="Proteomes" id="UP001212189"/>
    </source>
</evidence>
<dbReference type="RefSeq" id="WP_269817830.1">
    <property type="nucleotide sequence ID" value="NZ_CP114976.1"/>
</dbReference>
<dbReference type="KEGG" id="dce:O6P33_11040"/>
<sequence>MDKTVIDTNVLLVANQQHAEVSAECVANCIERLQEIQSSGVVVIDDSFIILGEYQNKTSINPPRGVGDVFLKWLLRNMGNAQRVAMVNVSLTATDFYAQFPDQALQAEFDPPDRIFPAVANAHPDKPTILQAADCKWIDWWPALAEQGIQVEFLCAADAQRFHKIKFPRQRHVPAPAMPESK</sequence>
<evidence type="ECO:0000313" key="1">
    <source>
        <dbReference type="EMBL" id="WBE24887.1"/>
    </source>
</evidence>
<reference evidence="1 2" key="1">
    <citation type="submission" date="2022-12" db="EMBL/GenBank/DDBJ databases">
        <title>Coexistence and Characterization of a Novel Tigecycline Resistance gene tet(X) variant and blaNDM-1 in a Pseudomonas caeni Isolate of Chicken Origin.</title>
        <authorList>
            <person name="Lu X."/>
            <person name="Zhang L."/>
            <person name="Li R."/>
            <person name="Wang Z."/>
        </authorList>
    </citation>
    <scope>NUCLEOTIDE SEQUENCE [LARGE SCALE GENOMIC DNA]</scope>
    <source>
        <strain evidence="1 2">CE14</strain>
    </source>
</reference>
<accession>A0AAE9VP12</accession>
<protein>
    <submittedName>
        <fullName evidence="1">Uncharacterized protein</fullName>
    </submittedName>
</protein>
<proteinExistence type="predicted"/>
<dbReference type="AlphaFoldDB" id="A0AAE9VP12"/>
<dbReference type="Proteomes" id="UP001212189">
    <property type="component" value="Chromosome"/>
</dbReference>